<evidence type="ECO:0000313" key="12">
    <source>
        <dbReference type="EMBL" id="MBW13888.1"/>
    </source>
</evidence>
<evidence type="ECO:0000256" key="1">
    <source>
        <dbReference type="ARBA" id="ARBA00004123"/>
    </source>
</evidence>
<proteinExistence type="inferred from homology"/>
<dbReference type="EMBL" id="GFXV01002083">
    <property type="protein sequence ID" value="MBW13888.1"/>
    <property type="molecule type" value="Transcribed_RNA"/>
</dbReference>
<name>A0A2H8TKS5_9HEMI</name>
<dbReference type="OrthoDB" id="27911at2759"/>
<dbReference type="PROSITE" id="PS50082">
    <property type="entry name" value="WD_REPEATS_2"/>
    <property type="match status" value="4"/>
</dbReference>
<dbReference type="GO" id="GO:0033588">
    <property type="term" value="C:elongator holoenzyme complex"/>
    <property type="evidence" value="ECO:0007669"/>
    <property type="project" value="InterPro"/>
</dbReference>
<dbReference type="Gene3D" id="2.130.10.10">
    <property type="entry name" value="YVTN repeat-like/Quinoprotein amine dehydrogenase"/>
    <property type="match status" value="5"/>
</dbReference>
<comment type="pathway">
    <text evidence="3">tRNA modification; 5-methoxycarbonylmethyl-2-thiouridine-tRNA biosynthesis.</text>
</comment>
<keyword evidence="9" id="KW-0677">Repeat</keyword>
<gene>
    <name evidence="12" type="primary">Elp2_0</name>
</gene>
<dbReference type="GO" id="GO:0002098">
    <property type="term" value="P:tRNA wobble uridine modification"/>
    <property type="evidence" value="ECO:0007669"/>
    <property type="project" value="InterPro"/>
</dbReference>
<dbReference type="PROSITE" id="PS50294">
    <property type="entry name" value="WD_REPEATS_REGION"/>
    <property type="match status" value="1"/>
</dbReference>
<keyword evidence="7 11" id="KW-0853">WD repeat</keyword>
<evidence type="ECO:0000256" key="11">
    <source>
        <dbReference type="PROSITE-ProRule" id="PRU00221"/>
    </source>
</evidence>
<comment type="subcellular location">
    <subcellularLocation>
        <location evidence="2">Cytoplasm</location>
    </subcellularLocation>
    <subcellularLocation>
        <location evidence="1">Nucleus</location>
    </subcellularLocation>
</comment>
<dbReference type="AlphaFoldDB" id="A0A2H8TKS5"/>
<feature type="repeat" description="WD" evidence="11">
    <location>
        <begin position="210"/>
        <end position="255"/>
    </location>
</feature>
<dbReference type="InterPro" id="IPR036322">
    <property type="entry name" value="WD40_repeat_dom_sf"/>
</dbReference>
<protein>
    <recommendedName>
        <fullName evidence="5">Elongator complex protein 2</fullName>
    </recommendedName>
</protein>
<evidence type="ECO:0000256" key="6">
    <source>
        <dbReference type="ARBA" id="ARBA00022490"/>
    </source>
</evidence>
<evidence type="ECO:0000256" key="3">
    <source>
        <dbReference type="ARBA" id="ARBA00005043"/>
    </source>
</evidence>
<dbReference type="SMART" id="SM00320">
    <property type="entry name" value="WD40"/>
    <property type="match status" value="11"/>
</dbReference>
<sequence length="823" mass="92229">MRTFEQIKTVYVSSAVNSTPNCLDWGVNGLVIYGSCNAIHLYDPQITNECDGRVISSFVAHTKRVNSVKWVQILDSCCQQDFVSCSTDNTAILWEDVLPTGSYKAYERLIGHSDVVTINDAIRLANQTLIIVTAAGDCTVKIWIKHKNENTSQCVQTIDFDSILCLSLKITLLSNTNCLLLACGLSNSKIQLYINDFSNGDSVFVSSHSLIGHEDWVRSLDFISEGNLGNLLLASGSQDSVIRLWKFTIEENYNTCKSIKEFDDTLKLESKKFNVTKQDGSECIYVIQLETVISGHDGWIYGVHWKPPFGTEKKMELLSISMDKTLAVWAYDENSGLWVDLIRLGEVGGNTLGFYGGKFSPDGNSILAQGHNGSFHLWTKNNNGSWTPGVTIGGHFGSVEDITWDPEGKYIVSVSSDQTSRIHAQWLKSNTVNNLHSCNWHEMARPQVHGYNMSSVAMLSSLSYVSSAEEKVIRAFQAPYNFLENMSQLSKINFDSVDITKCPLGASVPSLGLSNKAVSEDDCKNINNQPKNKDYPEHYFIPLSLNQPPTEEDLIQNTLWPEIQKLYGHVYEVYCLASSSNHKWLASAAKATSLELASIIIWNTENFQQVQKLKSHNLTVTQLAFSPDSKNLLSVSRDRTWSLFEYDLNSNLFITISKSDKHTGIHTRIIWCCAWTHDSAYFATGSRDGKLVIWGRNDQSVDSKITYYAKTNPLIVSEKSFTAVAFAPTLISEFNKTYLLAIGADCGSIGLYKWSYEENSVTPWLKIADLINEFGHHLTVKKIKFQPLLCKTDSRYREGVLQMASCGADMMVRIYDVFLKDFS</sequence>
<dbReference type="GO" id="GO:0005634">
    <property type="term" value="C:nucleus"/>
    <property type="evidence" value="ECO:0007669"/>
    <property type="project" value="UniProtKB-SubCell"/>
</dbReference>
<evidence type="ECO:0000256" key="10">
    <source>
        <dbReference type="ARBA" id="ARBA00023242"/>
    </source>
</evidence>
<keyword evidence="6" id="KW-0963">Cytoplasm</keyword>
<keyword evidence="8" id="KW-0819">tRNA processing</keyword>
<organism evidence="12">
    <name type="scientific">Melanaphis sacchari</name>
    <dbReference type="NCBI Taxonomy" id="742174"/>
    <lineage>
        <taxon>Eukaryota</taxon>
        <taxon>Metazoa</taxon>
        <taxon>Ecdysozoa</taxon>
        <taxon>Arthropoda</taxon>
        <taxon>Hexapoda</taxon>
        <taxon>Insecta</taxon>
        <taxon>Pterygota</taxon>
        <taxon>Neoptera</taxon>
        <taxon>Paraneoptera</taxon>
        <taxon>Hemiptera</taxon>
        <taxon>Sternorrhyncha</taxon>
        <taxon>Aphidomorpha</taxon>
        <taxon>Aphidoidea</taxon>
        <taxon>Aphididae</taxon>
        <taxon>Aphidini</taxon>
        <taxon>Melanaphis</taxon>
    </lineage>
</organism>
<dbReference type="PANTHER" id="PTHR44111">
    <property type="entry name" value="ELONGATOR COMPLEX PROTEIN 2"/>
    <property type="match status" value="1"/>
</dbReference>
<evidence type="ECO:0000256" key="8">
    <source>
        <dbReference type="ARBA" id="ARBA00022694"/>
    </source>
</evidence>
<dbReference type="Pfam" id="PF00400">
    <property type="entry name" value="WD40"/>
    <property type="match status" value="6"/>
</dbReference>
<dbReference type="SUPFAM" id="SSF50978">
    <property type="entry name" value="WD40 repeat-like"/>
    <property type="match status" value="3"/>
</dbReference>
<evidence type="ECO:0000256" key="4">
    <source>
        <dbReference type="ARBA" id="ARBA00005881"/>
    </source>
</evidence>
<accession>A0A2H8TKS5</accession>
<feature type="repeat" description="WD" evidence="11">
    <location>
        <begin position="613"/>
        <end position="654"/>
    </location>
</feature>
<feature type="repeat" description="WD" evidence="11">
    <location>
        <begin position="392"/>
        <end position="422"/>
    </location>
</feature>
<dbReference type="UniPathway" id="UPA00988"/>
<evidence type="ECO:0000256" key="7">
    <source>
        <dbReference type="ARBA" id="ARBA00022574"/>
    </source>
</evidence>
<dbReference type="InterPro" id="IPR015943">
    <property type="entry name" value="WD40/YVTN_repeat-like_dom_sf"/>
</dbReference>
<dbReference type="FunFam" id="2.130.10.10:FF:000400">
    <property type="entry name" value="Elongator acetyltransferase complex subunit 2"/>
    <property type="match status" value="1"/>
</dbReference>
<evidence type="ECO:0000256" key="2">
    <source>
        <dbReference type="ARBA" id="ARBA00004496"/>
    </source>
</evidence>
<dbReference type="InterPro" id="IPR001680">
    <property type="entry name" value="WD40_rpt"/>
</dbReference>
<keyword evidence="10" id="KW-0539">Nucleus</keyword>
<evidence type="ECO:0000256" key="5">
    <source>
        <dbReference type="ARBA" id="ARBA00020267"/>
    </source>
</evidence>
<evidence type="ECO:0000256" key="9">
    <source>
        <dbReference type="ARBA" id="ARBA00022737"/>
    </source>
</evidence>
<dbReference type="PANTHER" id="PTHR44111:SF1">
    <property type="entry name" value="ELONGATOR COMPLEX PROTEIN 2"/>
    <property type="match status" value="1"/>
</dbReference>
<feature type="repeat" description="WD" evidence="11">
    <location>
        <begin position="663"/>
        <end position="694"/>
    </location>
</feature>
<reference evidence="12" key="1">
    <citation type="submission" date="2017-10" db="EMBL/GenBank/DDBJ databases">
        <title>Transcriptome Assembly of Sugarcane Aphid Adults.</title>
        <authorList>
            <person name="Scully E.D."/>
            <person name="Palmer N.A."/>
            <person name="Geib S.M."/>
            <person name="Sarath G."/>
            <person name="Sattler S.E."/>
        </authorList>
    </citation>
    <scope>NUCLEOTIDE SEQUENCE</scope>
    <source>
        <tissue evidence="12">Whole body</tissue>
    </source>
</reference>
<dbReference type="InterPro" id="IPR037289">
    <property type="entry name" value="Elp2"/>
</dbReference>
<dbReference type="GO" id="GO:0005737">
    <property type="term" value="C:cytoplasm"/>
    <property type="evidence" value="ECO:0007669"/>
    <property type="project" value="UniProtKB-SubCell"/>
</dbReference>
<comment type="similarity">
    <text evidence="4">Belongs to the WD repeat ELP2 family.</text>
</comment>